<sequence length="192" mass="22372">MGTYSTCTDQELVGLLKQGNRYAYTEIFERYSKVMYSHVYNKLRDDEGARDIVQDIFVILWEKRLVIENINLLGYLFTMVRNKVLNLVSHHKVVSDYETSIRNYMQPEGKMADELIREKQLAAIITAEIEALPPRMREIFELSRYEHLSNKEIATKLNLSEHTVADQIKKSLKTLRLKIGLSIIMALLMNQS</sequence>
<dbReference type="NCBIfam" id="TIGR02985">
    <property type="entry name" value="Sig70_bacteroi1"/>
    <property type="match status" value="1"/>
</dbReference>
<dbReference type="InterPro" id="IPR013325">
    <property type="entry name" value="RNA_pol_sigma_r2"/>
</dbReference>
<dbReference type="Gene3D" id="1.10.10.10">
    <property type="entry name" value="Winged helix-like DNA-binding domain superfamily/Winged helix DNA-binding domain"/>
    <property type="match status" value="1"/>
</dbReference>
<keyword evidence="4" id="KW-0804">Transcription</keyword>
<comment type="similarity">
    <text evidence="1">Belongs to the sigma-70 factor family. ECF subfamily.</text>
</comment>
<dbReference type="InterPro" id="IPR014327">
    <property type="entry name" value="RNA_pol_sigma70_bacteroid"/>
</dbReference>
<evidence type="ECO:0000256" key="1">
    <source>
        <dbReference type="ARBA" id="ARBA00010641"/>
    </source>
</evidence>
<dbReference type="AlphaFoldDB" id="A0A4R0N8T6"/>
<dbReference type="SUPFAM" id="SSF88946">
    <property type="entry name" value="Sigma2 domain of RNA polymerase sigma factors"/>
    <property type="match status" value="1"/>
</dbReference>
<dbReference type="PANTHER" id="PTHR43133">
    <property type="entry name" value="RNA POLYMERASE ECF-TYPE SIGMA FACTO"/>
    <property type="match status" value="1"/>
</dbReference>
<dbReference type="Pfam" id="PF08281">
    <property type="entry name" value="Sigma70_r4_2"/>
    <property type="match status" value="1"/>
</dbReference>
<dbReference type="Proteomes" id="UP000291117">
    <property type="component" value="Unassembled WGS sequence"/>
</dbReference>
<dbReference type="InterPro" id="IPR039425">
    <property type="entry name" value="RNA_pol_sigma-70-like"/>
</dbReference>
<evidence type="ECO:0000313" key="7">
    <source>
        <dbReference type="EMBL" id="TCC96578.1"/>
    </source>
</evidence>
<evidence type="ECO:0000259" key="6">
    <source>
        <dbReference type="Pfam" id="PF08281"/>
    </source>
</evidence>
<dbReference type="InterPro" id="IPR013324">
    <property type="entry name" value="RNA_pol_sigma_r3/r4-like"/>
</dbReference>
<keyword evidence="2" id="KW-0805">Transcription regulation</keyword>
<dbReference type="InterPro" id="IPR013249">
    <property type="entry name" value="RNA_pol_sigma70_r4_t2"/>
</dbReference>
<accession>A0A4R0N8T6</accession>
<evidence type="ECO:0000256" key="3">
    <source>
        <dbReference type="ARBA" id="ARBA00023082"/>
    </source>
</evidence>
<organism evidence="7 8">
    <name type="scientific">Pedobacter hiemivivus</name>
    <dbReference type="NCBI Taxonomy" id="2530454"/>
    <lineage>
        <taxon>Bacteria</taxon>
        <taxon>Pseudomonadati</taxon>
        <taxon>Bacteroidota</taxon>
        <taxon>Sphingobacteriia</taxon>
        <taxon>Sphingobacteriales</taxon>
        <taxon>Sphingobacteriaceae</taxon>
        <taxon>Pedobacter</taxon>
    </lineage>
</organism>
<keyword evidence="8" id="KW-1185">Reference proteome</keyword>
<dbReference type="GO" id="GO:0003677">
    <property type="term" value="F:DNA binding"/>
    <property type="evidence" value="ECO:0007669"/>
    <property type="project" value="InterPro"/>
</dbReference>
<dbReference type="Gene3D" id="1.10.1740.10">
    <property type="match status" value="1"/>
</dbReference>
<evidence type="ECO:0000256" key="4">
    <source>
        <dbReference type="ARBA" id="ARBA00023163"/>
    </source>
</evidence>
<dbReference type="OrthoDB" id="711087at2"/>
<evidence type="ECO:0000259" key="5">
    <source>
        <dbReference type="Pfam" id="PF04542"/>
    </source>
</evidence>
<dbReference type="InterPro" id="IPR014284">
    <property type="entry name" value="RNA_pol_sigma-70_dom"/>
</dbReference>
<dbReference type="SUPFAM" id="SSF88659">
    <property type="entry name" value="Sigma3 and sigma4 domains of RNA polymerase sigma factors"/>
    <property type="match status" value="1"/>
</dbReference>
<dbReference type="InterPro" id="IPR007627">
    <property type="entry name" value="RNA_pol_sigma70_r2"/>
</dbReference>
<keyword evidence="3" id="KW-0731">Sigma factor</keyword>
<name>A0A4R0N8T6_9SPHI</name>
<feature type="domain" description="RNA polymerase sigma factor 70 region 4 type 2" evidence="6">
    <location>
        <begin position="125"/>
        <end position="175"/>
    </location>
</feature>
<evidence type="ECO:0000313" key="8">
    <source>
        <dbReference type="Proteomes" id="UP000291117"/>
    </source>
</evidence>
<evidence type="ECO:0000256" key="2">
    <source>
        <dbReference type="ARBA" id="ARBA00023015"/>
    </source>
</evidence>
<dbReference type="RefSeq" id="WP_131608882.1">
    <property type="nucleotide sequence ID" value="NZ_SJSM01000005.1"/>
</dbReference>
<protein>
    <submittedName>
        <fullName evidence="7">RNA polymerase sigma-70 factor</fullName>
    </submittedName>
</protein>
<gene>
    <name evidence="7" type="ORF">EZ444_11425</name>
</gene>
<proteinExistence type="inferred from homology"/>
<dbReference type="Pfam" id="PF04542">
    <property type="entry name" value="Sigma70_r2"/>
    <property type="match status" value="1"/>
</dbReference>
<reference evidence="7 8" key="1">
    <citation type="submission" date="2019-02" db="EMBL/GenBank/DDBJ databases">
        <title>Pedobacter sp. RP-3-8 sp. nov., isolated from Arctic soil.</title>
        <authorList>
            <person name="Dahal R.H."/>
        </authorList>
    </citation>
    <scope>NUCLEOTIDE SEQUENCE [LARGE SCALE GENOMIC DNA]</scope>
    <source>
        <strain evidence="7 8">RP-3-8</strain>
    </source>
</reference>
<dbReference type="EMBL" id="SJSM01000005">
    <property type="protein sequence ID" value="TCC96578.1"/>
    <property type="molecule type" value="Genomic_DNA"/>
</dbReference>
<dbReference type="GO" id="GO:0016987">
    <property type="term" value="F:sigma factor activity"/>
    <property type="evidence" value="ECO:0007669"/>
    <property type="project" value="UniProtKB-KW"/>
</dbReference>
<dbReference type="PANTHER" id="PTHR43133:SF46">
    <property type="entry name" value="RNA POLYMERASE SIGMA-70 FACTOR ECF SUBFAMILY"/>
    <property type="match status" value="1"/>
</dbReference>
<feature type="domain" description="RNA polymerase sigma-70 region 2" evidence="5">
    <location>
        <begin position="27"/>
        <end position="90"/>
    </location>
</feature>
<dbReference type="GO" id="GO:0006352">
    <property type="term" value="P:DNA-templated transcription initiation"/>
    <property type="evidence" value="ECO:0007669"/>
    <property type="project" value="InterPro"/>
</dbReference>
<dbReference type="NCBIfam" id="TIGR02937">
    <property type="entry name" value="sigma70-ECF"/>
    <property type="match status" value="1"/>
</dbReference>
<comment type="caution">
    <text evidence="7">The sequence shown here is derived from an EMBL/GenBank/DDBJ whole genome shotgun (WGS) entry which is preliminary data.</text>
</comment>
<dbReference type="InterPro" id="IPR036388">
    <property type="entry name" value="WH-like_DNA-bd_sf"/>
</dbReference>